<sequence length="243" mass="27242">MGFGTKKRIDEVTAPRTIHEISERALNCGLTLPGYADIAGRPILEFDGSSSRRDVVSSREMASLLFYLARLPSAECMQDGFALLVNANLKEEVETLDRAIHLLKGKVKVPQAYLLRNSPEVRTPDLFPRSHLKTISVDEKTLEKHIPRRATVYNHEHCVAYYKEYDAVMTEWQAAGRRLALEMSELKECTSLSGSLTPLNRLLADPTLRRTARDAEEAMGALEERAAPLLQLDHVRNINASIS</sequence>
<dbReference type="RefSeq" id="XP_011495540.1">
    <property type="nucleotide sequence ID" value="XM_011497238.1"/>
</dbReference>
<keyword evidence="1" id="KW-1185">Reference proteome</keyword>
<dbReference type="KEGG" id="csol:105360348"/>
<dbReference type="Proteomes" id="UP000695007">
    <property type="component" value="Unplaced"/>
</dbReference>
<protein>
    <submittedName>
        <fullName evidence="2">Uncharacterized protein LOC105360348</fullName>
    </submittedName>
</protein>
<gene>
    <name evidence="2" type="primary">LOC105360348</name>
</gene>
<proteinExistence type="predicted"/>
<dbReference type="GeneID" id="105360348"/>
<accession>A0AAJ6VMX5</accession>
<reference evidence="2" key="1">
    <citation type="submission" date="2025-08" db="UniProtKB">
        <authorList>
            <consortium name="RefSeq"/>
        </authorList>
    </citation>
    <scope>IDENTIFICATION</scope>
</reference>
<dbReference type="AlphaFoldDB" id="A0AAJ6VMX5"/>
<evidence type="ECO:0000313" key="1">
    <source>
        <dbReference type="Proteomes" id="UP000695007"/>
    </source>
</evidence>
<organism evidence="1 2">
    <name type="scientific">Ceratosolen solmsi marchali</name>
    <dbReference type="NCBI Taxonomy" id="326594"/>
    <lineage>
        <taxon>Eukaryota</taxon>
        <taxon>Metazoa</taxon>
        <taxon>Ecdysozoa</taxon>
        <taxon>Arthropoda</taxon>
        <taxon>Hexapoda</taxon>
        <taxon>Insecta</taxon>
        <taxon>Pterygota</taxon>
        <taxon>Neoptera</taxon>
        <taxon>Endopterygota</taxon>
        <taxon>Hymenoptera</taxon>
        <taxon>Apocrita</taxon>
        <taxon>Proctotrupomorpha</taxon>
        <taxon>Chalcidoidea</taxon>
        <taxon>Agaonidae</taxon>
        <taxon>Agaoninae</taxon>
        <taxon>Ceratosolen</taxon>
    </lineage>
</organism>
<name>A0AAJ6VMX5_9HYME</name>
<evidence type="ECO:0000313" key="2">
    <source>
        <dbReference type="RefSeq" id="XP_011495540.1"/>
    </source>
</evidence>